<comment type="caution">
    <text evidence="2">The sequence shown here is derived from an EMBL/GenBank/DDBJ whole genome shotgun (WGS) entry which is preliminary data.</text>
</comment>
<proteinExistence type="predicted"/>
<dbReference type="PANTHER" id="PTHR34610">
    <property type="entry name" value="SSL7007 PROTEIN"/>
    <property type="match status" value="1"/>
</dbReference>
<evidence type="ECO:0000313" key="2">
    <source>
        <dbReference type="EMBL" id="PIP04523.1"/>
    </source>
</evidence>
<dbReference type="SUPFAM" id="SSF88723">
    <property type="entry name" value="PIN domain-like"/>
    <property type="match status" value="1"/>
</dbReference>
<organism evidence="2 3">
    <name type="scientific">candidate division WWE3 bacterium CG23_combo_of_CG06-09_8_20_14_all_40_14</name>
    <dbReference type="NCBI Taxonomy" id="1975095"/>
    <lineage>
        <taxon>Bacteria</taxon>
        <taxon>Katanobacteria</taxon>
    </lineage>
</organism>
<dbReference type="SMART" id="SM00670">
    <property type="entry name" value="PINc"/>
    <property type="match status" value="1"/>
</dbReference>
<protein>
    <submittedName>
        <fullName evidence="2">Putative toxin-antitoxin system toxin component, PIN family</fullName>
    </submittedName>
</protein>
<dbReference type="Gene3D" id="3.40.50.1010">
    <property type="entry name" value="5'-nuclease"/>
    <property type="match status" value="1"/>
</dbReference>
<sequence>MIKAVLDTNVYISAIIFGGNPRAIIELCINNMVDTYTSSLILLEIAQKLQSKFLWNRTDVALAIKTISKTSKVIVPQQKFNVVNEDPTDNKIIECAVAASASFIVTGDRHLLSLEKFKGIKIVSPKDFLSFVS</sequence>
<reference evidence="2 3" key="1">
    <citation type="submission" date="2017-09" db="EMBL/GenBank/DDBJ databases">
        <title>Depth-based differentiation of microbial function through sediment-hosted aquifers and enrichment of novel symbionts in the deep terrestrial subsurface.</title>
        <authorList>
            <person name="Probst A.J."/>
            <person name="Ladd B."/>
            <person name="Jarett J.K."/>
            <person name="Geller-Mcgrath D.E."/>
            <person name="Sieber C.M."/>
            <person name="Emerson J.B."/>
            <person name="Anantharaman K."/>
            <person name="Thomas B.C."/>
            <person name="Malmstrom R."/>
            <person name="Stieglmeier M."/>
            <person name="Klingl A."/>
            <person name="Woyke T."/>
            <person name="Ryan C.M."/>
            <person name="Banfield J.F."/>
        </authorList>
    </citation>
    <scope>NUCLEOTIDE SEQUENCE [LARGE SCALE GENOMIC DNA]</scope>
    <source>
        <strain evidence="2">CG23_combo_of_CG06-09_8_20_14_all_40_14</strain>
    </source>
</reference>
<dbReference type="Proteomes" id="UP000231388">
    <property type="component" value="Unassembled WGS sequence"/>
</dbReference>
<dbReference type="NCBIfam" id="TIGR00305">
    <property type="entry name" value="putative toxin-antitoxin system toxin component, PIN family"/>
    <property type="match status" value="1"/>
</dbReference>
<name>A0A2G9XDF8_UNCKA</name>
<dbReference type="AlphaFoldDB" id="A0A2G9XDF8"/>
<dbReference type="InterPro" id="IPR002850">
    <property type="entry name" value="PIN_toxin-like"/>
</dbReference>
<dbReference type="InterPro" id="IPR029060">
    <property type="entry name" value="PIN-like_dom_sf"/>
</dbReference>
<dbReference type="EMBL" id="PCQY01000026">
    <property type="protein sequence ID" value="PIP04523.1"/>
    <property type="molecule type" value="Genomic_DNA"/>
</dbReference>
<dbReference type="Pfam" id="PF13470">
    <property type="entry name" value="PIN_3"/>
    <property type="match status" value="1"/>
</dbReference>
<gene>
    <name evidence="2" type="ORF">COX53_02045</name>
</gene>
<evidence type="ECO:0000259" key="1">
    <source>
        <dbReference type="SMART" id="SM00670"/>
    </source>
</evidence>
<dbReference type="PANTHER" id="PTHR34610:SF3">
    <property type="entry name" value="SSL7007 PROTEIN"/>
    <property type="match status" value="1"/>
</dbReference>
<feature type="domain" description="PIN" evidence="1">
    <location>
        <begin position="2"/>
        <end position="113"/>
    </location>
</feature>
<dbReference type="InterPro" id="IPR002716">
    <property type="entry name" value="PIN_dom"/>
</dbReference>
<evidence type="ECO:0000313" key="3">
    <source>
        <dbReference type="Proteomes" id="UP000231388"/>
    </source>
</evidence>
<accession>A0A2G9XDF8</accession>